<dbReference type="InterPro" id="IPR022741">
    <property type="entry name" value="Phage_B103_Gp8"/>
</dbReference>
<evidence type="ECO:0000256" key="1">
    <source>
        <dbReference type="ARBA" id="ARBA00004328"/>
    </source>
</evidence>
<keyword evidence="5" id="KW-1160">Virus entry into host cell</keyword>
<evidence type="ECO:0000256" key="5">
    <source>
        <dbReference type="ARBA" id="ARBA00023296"/>
    </source>
</evidence>
<reference evidence="6 7" key="1">
    <citation type="submission" date="2023-09" db="EMBL/GenBank/DDBJ databases">
        <title>A novel Klebsiella quasipneumoniae phage indicates co-existence of ecological risk and microbial resource in karst system.</title>
        <authorList>
            <person name="Liu Y."/>
        </authorList>
    </citation>
    <scope>NUCLEOTIDE SEQUENCE [LARGE SCALE GENOMIC DNA]</scope>
</reference>
<dbReference type="GO" id="GO:0044423">
    <property type="term" value="C:virion component"/>
    <property type="evidence" value="ECO:0007669"/>
    <property type="project" value="UniProtKB-KW"/>
</dbReference>
<dbReference type="EMBL" id="OR591532">
    <property type="protein sequence ID" value="WNV46793.1"/>
    <property type="molecule type" value="Genomic_DNA"/>
</dbReference>
<keyword evidence="3" id="KW-1161">Viral attachment to host cell</keyword>
<dbReference type="Pfam" id="PF11133">
    <property type="entry name" value="Phage_head_fibr"/>
    <property type="match status" value="1"/>
</dbReference>
<keyword evidence="2" id="KW-0945">Host-virus interaction</keyword>
<proteinExistence type="predicted"/>
<organism evidence="6 7">
    <name type="scientific">Klebsiella phage KL01</name>
    <dbReference type="NCBI Taxonomy" id="3077152"/>
    <lineage>
        <taxon>Viruses</taxon>
        <taxon>Duplodnaviria</taxon>
        <taxon>Heunggongvirae</taxon>
        <taxon>Uroviricota</taxon>
        <taxon>Caudoviricetes</taxon>
        <taxon>Autographivirales</taxon>
        <taxon>Autographivirales incertae sedis</taxon>
        <taxon>Reminisvirus</taxon>
        <taxon>Reminisvirus KL01</taxon>
    </lineage>
</organism>
<protein>
    <submittedName>
        <fullName evidence="6">Head fiber protein</fullName>
    </submittedName>
</protein>
<comment type="subcellular location">
    <subcellularLocation>
        <location evidence="1">Virion</location>
    </subcellularLocation>
</comment>
<dbReference type="Gene3D" id="6.10.140.1630">
    <property type="match status" value="1"/>
</dbReference>
<evidence type="ECO:0000313" key="6">
    <source>
        <dbReference type="EMBL" id="WNV46793.1"/>
    </source>
</evidence>
<evidence type="ECO:0000256" key="4">
    <source>
        <dbReference type="ARBA" id="ARBA00022844"/>
    </source>
</evidence>
<dbReference type="Proteomes" id="UP001301544">
    <property type="component" value="Segment"/>
</dbReference>
<dbReference type="GO" id="GO:0019062">
    <property type="term" value="P:virion attachment to host cell"/>
    <property type="evidence" value="ECO:0007669"/>
    <property type="project" value="UniProtKB-KW"/>
</dbReference>
<name>A0AA96PUX5_9CAUD</name>
<keyword evidence="7" id="KW-1185">Reference proteome</keyword>
<keyword evidence="4" id="KW-0946">Virion</keyword>
<dbReference type="GO" id="GO:0046718">
    <property type="term" value="P:symbiont entry into host cell"/>
    <property type="evidence" value="ECO:0007669"/>
    <property type="project" value="UniProtKB-KW"/>
</dbReference>
<evidence type="ECO:0000313" key="7">
    <source>
        <dbReference type="Proteomes" id="UP001301544"/>
    </source>
</evidence>
<evidence type="ECO:0000256" key="3">
    <source>
        <dbReference type="ARBA" id="ARBA00022804"/>
    </source>
</evidence>
<evidence type="ECO:0000256" key="2">
    <source>
        <dbReference type="ARBA" id="ARBA00022581"/>
    </source>
</evidence>
<sequence length="149" mass="14818">MRTTTGDEPKSVDTVSASLLNVGIVKKSDLTDATKLINFTAFSGKALGGLVVATEDDGTDPQMFMATGMNTTDPWVQLGAGAGYALPAATTAALGGVKMAAAVANQAATTVSGADVAALVTSTNTALASIVSKINALLAAQRTAGQLNT</sequence>
<accession>A0AA96PUX5</accession>